<proteinExistence type="inferred from homology"/>
<evidence type="ECO:0000313" key="8">
    <source>
        <dbReference type="Proteomes" id="UP000245444"/>
    </source>
</evidence>
<keyword evidence="8" id="KW-1185">Reference proteome</keyword>
<evidence type="ECO:0000256" key="1">
    <source>
        <dbReference type="ARBA" id="ARBA00001974"/>
    </source>
</evidence>
<evidence type="ECO:0000256" key="4">
    <source>
        <dbReference type="ARBA" id="ARBA00022827"/>
    </source>
</evidence>
<dbReference type="Proteomes" id="UP000245444">
    <property type="component" value="Chromosome"/>
</dbReference>
<dbReference type="GO" id="GO:0003955">
    <property type="term" value="F:NAD(P)H dehydrogenase (quinone) activity"/>
    <property type="evidence" value="ECO:0007669"/>
    <property type="project" value="TreeGrafter"/>
</dbReference>
<gene>
    <name evidence="7" type="ORF">DK419_00670</name>
</gene>
<dbReference type="AlphaFoldDB" id="A0A2U8WFN2"/>
<keyword evidence="3" id="KW-0285">Flavoprotein</keyword>
<dbReference type="InterPro" id="IPR051169">
    <property type="entry name" value="NADH-Q_oxidoreductase"/>
</dbReference>
<evidence type="ECO:0000256" key="2">
    <source>
        <dbReference type="ARBA" id="ARBA00005272"/>
    </source>
</evidence>
<evidence type="ECO:0000259" key="6">
    <source>
        <dbReference type="Pfam" id="PF07992"/>
    </source>
</evidence>
<dbReference type="RefSeq" id="WP_109957398.1">
    <property type="nucleotide sequence ID" value="NZ_CP029553.1"/>
</dbReference>
<protein>
    <submittedName>
        <fullName evidence="7">Pyridine nucleotide-disulfide oxidoreductase</fullName>
    </submittedName>
</protein>
<keyword evidence="4" id="KW-0274">FAD</keyword>
<dbReference type="Pfam" id="PF07992">
    <property type="entry name" value="Pyr_redox_2"/>
    <property type="match status" value="1"/>
</dbReference>
<dbReference type="GO" id="GO:0019646">
    <property type="term" value="P:aerobic electron transport chain"/>
    <property type="evidence" value="ECO:0007669"/>
    <property type="project" value="TreeGrafter"/>
</dbReference>
<dbReference type="OrthoDB" id="9781621at2"/>
<dbReference type="SUPFAM" id="SSF51905">
    <property type="entry name" value="FAD/NAD(P)-binding domain"/>
    <property type="match status" value="1"/>
</dbReference>
<evidence type="ECO:0000313" key="7">
    <source>
        <dbReference type="EMBL" id="AWN45025.1"/>
    </source>
</evidence>
<keyword evidence="5" id="KW-0560">Oxidoreductase</keyword>
<dbReference type="InterPro" id="IPR036188">
    <property type="entry name" value="FAD/NAD-bd_sf"/>
</dbReference>
<comment type="cofactor">
    <cofactor evidence="1">
        <name>FAD</name>
        <dbReference type="ChEBI" id="CHEBI:57692"/>
    </cofactor>
</comment>
<dbReference type="EMBL" id="CP029553">
    <property type="protein sequence ID" value="AWN45025.1"/>
    <property type="molecule type" value="Genomic_DNA"/>
</dbReference>
<organism evidence="7 8">
    <name type="scientific">Methylobacterium terrae</name>
    <dbReference type="NCBI Taxonomy" id="2202827"/>
    <lineage>
        <taxon>Bacteria</taxon>
        <taxon>Pseudomonadati</taxon>
        <taxon>Pseudomonadota</taxon>
        <taxon>Alphaproteobacteria</taxon>
        <taxon>Hyphomicrobiales</taxon>
        <taxon>Methylobacteriaceae</taxon>
        <taxon>Methylobacterium</taxon>
    </lineage>
</organism>
<dbReference type="PRINTS" id="PR00368">
    <property type="entry name" value="FADPNR"/>
</dbReference>
<dbReference type="PANTHER" id="PTHR42913:SF3">
    <property type="entry name" value="64 KDA MITOCHONDRIAL NADH DEHYDROGENASE (EUROFUNG)"/>
    <property type="match status" value="1"/>
</dbReference>
<dbReference type="PANTHER" id="PTHR42913">
    <property type="entry name" value="APOPTOSIS-INDUCING FACTOR 1"/>
    <property type="match status" value="1"/>
</dbReference>
<name>A0A2U8WFN2_9HYPH</name>
<sequence>MAGRIVVVGGGFAGLWAAAAAARTRDALGRDDAITLVAPGRSHVVRVRCYEADLAPLRVAYDAVLGPIGVDQVDATAAAIDPAGRRVILQPDPVGATPAALGYDRLVLAAGSAIHRPDVPGADCALDVDTLAGAQRLAAHLERLARAAAGARHAGRWDAVVVGGGLVGLEIACELPARLARARAQAGDAGPVGTTLVDPAAQAGTAMGAAAPAIRQALAAAGVAYRGGASVAAIDAAGVTLSDGARLPALTVVLATGLRASPLAATLRVPLDPLGRLPVDALLRVEGVPDILAAGDVAVAPADAAGHRTVMSCQHARPMGRIAGHNAVCDLAGRPQDRLPFAAPDYVTVLDLGPWGAAYTAGWEREHLVSIGAAAKAVKRAINGSRIYPPPGRDRAAILAAAAPVIQVRPAPG</sequence>
<dbReference type="PRINTS" id="PR00411">
    <property type="entry name" value="PNDRDTASEI"/>
</dbReference>
<accession>A0A2U8WFN2</accession>
<dbReference type="InterPro" id="IPR023753">
    <property type="entry name" value="FAD/NAD-binding_dom"/>
</dbReference>
<dbReference type="KEGG" id="mtea:DK419_00670"/>
<feature type="domain" description="FAD/NAD(P)-binding" evidence="6">
    <location>
        <begin position="4"/>
        <end position="320"/>
    </location>
</feature>
<reference evidence="7 8" key="1">
    <citation type="submission" date="2018-05" db="EMBL/GenBank/DDBJ databases">
        <title>Complete Genome Sequence of Methylobacterium sp. 17Sr1-28.</title>
        <authorList>
            <person name="Srinivasan S."/>
        </authorList>
    </citation>
    <scope>NUCLEOTIDE SEQUENCE [LARGE SCALE GENOMIC DNA]</scope>
    <source>
        <strain evidence="7 8">17Sr1-28</strain>
    </source>
</reference>
<comment type="similarity">
    <text evidence="2">Belongs to the NADH dehydrogenase family.</text>
</comment>
<dbReference type="Gene3D" id="3.50.50.100">
    <property type="match status" value="1"/>
</dbReference>
<evidence type="ECO:0000256" key="5">
    <source>
        <dbReference type="ARBA" id="ARBA00023002"/>
    </source>
</evidence>
<evidence type="ECO:0000256" key="3">
    <source>
        <dbReference type="ARBA" id="ARBA00022630"/>
    </source>
</evidence>